<dbReference type="Pfam" id="PF14948">
    <property type="entry name" value="RESP18"/>
    <property type="match status" value="1"/>
</dbReference>
<comment type="subcellular location">
    <subcellularLocation>
        <location evidence="1">Cytoplasmic vesicle</location>
        <location evidence="1">Secretory vesicle</location>
    </subcellularLocation>
</comment>
<keyword evidence="7" id="KW-1185">Reference proteome</keyword>
<gene>
    <name evidence="6" type="primary">Ptprn2_1</name>
    <name evidence="6" type="ORF">EYF80_019057</name>
</gene>
<dbReference type="InterPro" id="IPR038112">
    <property type="entry name" value="Receptor_IA-2_ectodomain_sf"/>
</dbReference>
<keyword evidence="2" id="KW-0968">Cytoplasmic vesicle</keyword>
<evidence type="ECO:0000256" key="2">
    <source>
        <dbReference type="ARBA" id="ARBA00023329"/>
    </source>
</evidence>
<feature type="region of interest" description="Disordered" evidence="3">
    <location>
        <begin position="188"/>
        <end position="207"/>
    </location>
</feature>
<dbReference type="GO" id="GO:0030141">
    <property type="term" value="C:secretory granule"/>
    <property type="evidence" value="ECO:0007669"/>
    <property type="project" value="InterPro"/>
</dbReference>
<dbReference type="GO" id="GO:0045202">
    <property type="term" value="C:synapse"/>
    <property type="evidence" value="ECO:0007669"/>
    <property type="project" value="TreeGrafter"/>
</dbReference>
<organism evidence="6 7">
    <name type="scientific">Liparis tanakae</name>
    <name type="common">Tanaka's snailfish</name>
    <dbReference type="NCBI Taxonomy" id="230148"/>
    <lineage>
        <taxon>Eukaryota</taxon>
        <taxon>Metazoa</taxon>
        <taxon>Chordata</taxon>
        <taxon>Craniata</taxon>
        <taxon>Vertebrata</taxon>
        <taxon>Euteleostomi</taxon>
        <taxon>Actinopterygii</taxon>
        <taxon>Neopterygii</taxon>
        <taxon>Teleostei</taxon>
        <taxon>Neoteleostei</taxon>
        <taxon>Acanthomorphata</taxon>
        <taxon>Eupercaria</taxon>
        <taxon>Perciformes</taxon>
        <taxon>Cottioidei</taxon>
        <taxon>Cottales</taxon>
        <taxon>Liparidae</taxon>
        <taxon>Liparis</taxon>
    </lineage>
</organism>
<dbReference type="Gene3D" id="3.30.70.2470">
    <property type="entry name" value="Protein-tyrosine phosphatase receptor IA-2 ectodomain"/>
    <property type="match status" value="1"/>
</dbReference>
<feature type="region of interest" description="Disordered" evidence="3">
    <location>
        <begin position="90"/>
        <end position="111"/>
    </location>
</feature>
<dbReference type="GO" id="GO:0035773">
    <property type="term" value="P:insulin secretion involved in cellular response to glucose stimulus"/>
    <property type="evidence" value="ECO:0007669"/>
    <property type="project" value="TreeGrafter"/>
</dbReference>
<sequence length="633" mass="69345">MASPWRPVLLAALAASLCSSAALADRKFDGVFGRCQELAAADLYTYDVSSSALQRLRILLQKLAHRGLTWQDDLTQQVISRELSKLRTIPLRHQSSAPRPPTAYSSSRDGKLSRNLQQYLTGLGLLPQSEVDGKPGIQRLGANAQKEDIKSEGHFEPSRLKPQQGWKETTIYSHHKGAGQPPVTKVFTQSGEGRHPKLSTSYSNRDPGGSKLLKSHLEQLLADVPSTQQGAAGGKSAWPKEKLHYLSYIRPAPNNNAEPQSHVAFSSKTPNLDRLTLKAGSNRLTDKEPLNIMDERFIQNMVNQLGRHSINMEALMGKDLDQLAGVITGALQEVHEERPAVGSKPGPGAADSGGGVERDREPLAVVQPNQDKVLKSDKGQDLKQEDTLRLKQHGQQIGGADKEPVDKHAAFFSKLLDYLNLETFGDAPKVNVGPPAPIRKMSGLENVQSRTTQGQVPVPQRWEAKTSPAKEGSILRLTGGPDGPGAQVDSEIQRWMQGNQDPAGKKQEEEPQKKDMRIKTQLVHVGVKEFSSRGKDRHFGYIITGSEQLRLSKDKFLSTVPSPLVLSLKSLHGVINSLTADQGSDLMERLTERLHLHAADLTQLSYVQTQTSPCMPTASRVTVVLAVHKPYIA</sequence>
<feature type="compositionally biased region" description="Polar residues" evidence="3">
    <location>
        <begin position="93"/>
        <end position="107"/>
    </location>
</feature>
<dbReference type="GO" id="GO:0030133">
    <property type="term" value="C:transport vesicle"/>
    <property type="evidence" value="ECO:0007669"/>
    <property type="project" value="UniProtKB-SubCell"/>
</dbReference>
<evidence type="ECO:0000259" key="5">
    <source>
        <dbReference type="Pfam" id="PF14948"/>
    </source>
</evidence>
<dbReference type="PANTHER" id="PTHR46106">
    <property type="entry name" value="IA-2 PROTEIN TYROSINE PHOSPHATASE, ISOFORM C"/>
    <property type="match status" value="1"/>
</dbReference>
<evidence type="ECO:0000256" key="1">
    <source>
        <dbReference type="ARBA" id="ARBA00004398"/>
    </source>
</evidence>
<proteinExistence type="predicted"/>
<dbReference type="EMBL" id="SRLO01000159">
    <property type="protein sequence ID" value="TNN70774.1"/>
    <property type="molecule type" value="Genomic_DNA"/>
</dbReference>
<feature type="chain" id="PRO_5021203856" evidence="4">
    <location>
        <begin position="25"/>
        <end position="633"/>
    </location>
</feature>
<accession>A0A4Z2I0G9</accession>
<feature type="signal peptide" evidence="4">
    <location>
        <begin position="1"/>
        <end position="24"/>
    </location>
</feature>
<dbReference type="SMART" id="SM01305">
    <property type="entry name" value="RESP18"/>
    <property type="match status" value="1"/>
</dbReference>
<reference evidence="6 7" key="1">
    <citation type="submission" date="2019-03" db="EMBL/GenBank/DDBJ databases">
        <title>First draft genome of Liparis tanakae, snailfish: a comprehensive survey of snailfish specific genes.</title>
        <authorList>
            <person name="Kim W."/>
            <person name="Song I."/>
            <person name="Jeong J.-H."/>
            <person name="Kim D."/>
            <person name="Kim S."/>
            <person name="Ryu S."/>
            <person name="Song J.Y."/>
            <person name="Lee S.K."/>
        </authorList>
    </citation>
    <scope>NUCLEOTIDE SEQUENCE [LARGE SCALE GENOMIC DNA]</scope>
    <source>
        <tissue evidence="6">Muscle</tissue>
    </source>
</reference>
<feature type="domain" description="RESP18" evidence="5">
    <location>
        <begin position="45"/>
        <end position="109"/>
    </location>
</feature>
<evidence type="ECO:0000313" key="6">
    <source>
        <dbReference type="EMBL" id="TNN70774.1"/>
    </source>
</evidence>
<dbReference type="InterPro" id="IPR029403">
    <property type="entry name" value="RESP18_dom"/>
</dbReference>
<keyword evidence="4" id="KW-0732">Signal</keyword>
<protein>
    <submittedName>
        <fullName evidence="6">Receptor-type tyrosine-protein phosphatase N2</fullName>
    </submittedName>
</protein>
<dbReference type="Proteomes" id="UP000314294">
    <property type="component" value="Unassembled WGS sequence"/>
</dbReference>
<comment type="caution">
    <text evidence="6">The sequence shown here is derived from an EMBL/GenBank/DDBJ whole genome shotgun (WGS) entry which is preliminary data.</text>
</comment>
<evidence type="ECO:0000256" key="3">
    <source>
        <dbReference type="SAM" id="MobiDB-lite"/>
    </source>
</evidence>
<dbReference type="AlphaFoldDB" id="A0A4Z2I0G9"/>
<feature type="compositionally biased region" description="Basic and acidic residues" evidence="3">
    <location>
        <begin position="372"/>
        <end position="383"/>
    </location>
</feature>
<dbReference type="PANTHER" id="PTHR46106:SF5">
    <property type="entry name" value="RECEPTOR-TYPE TYROSINE-PROTEIN PHOSPHATASE N2"/>
    <property type="match status" value="1"/>
</dbReference>
<keyword evidence="6" id="KW-0675">Receptor</keyword>
<dbReference type="InterPro" id="IPR033522">
    <property type="entry name" value="IA-2/IA-2_beta"/>
</dbReference>
<dbReference type="GO" id="GO:0051046">
    <property type="term" value="P:regulation of secretion"/>
    <property type="evidence" value="ECO:0007669"/>
    <property type="project" value="TreeGrafter"/>
</dbReference>
<feature type="region of interest" description="Disordered" evidence="3">
    <location>
        <begin position="449"/>
        <end position="486"/>
    </location>
</feature>
<evidence type="ECO:0000313" key="7">
    <source>
        <dbReference type="Proteomes" id="UP000314294"/>
    </source>
</evidence>
<name>A0A4Z2I0G9_9TELE</name>
<dbReference type="OrthoDB" id="9880441at2759"/>
<feature type="region of interest" description="Disordered" evidence="3">
    <location>
        <begin position="336"/>
        <end position="383"/>
    </location>
</feature>
<evidence type="ECO:0000256" key="4">
    <source>
        <dbReference type="SAM" id="SignalP"/>
    </source>
</evidence>